<dbReference type="Proteomes" id="UP000000440">
    <property type="component" value="Chromosome"/>
</dbReference>
<dbReference type="InterPro" id="IPR016040">
    <property type="entry name" value="NAD(P)-bd_dom"/>
</dbReference>
<protein>
    <submittedName>
        <fullName evidence="2">Ycf39 protein</fullName>
    </submittedName>
</protein>
<dbReference type="SUPFAM" id="SSF51735">
    <property type="entry name" value="NAD(P)-binding Rossmann-fold domains"/>
    <property type="match status" value="1"/>
</dbReference>
<dbReference type="EnsemblBacteria" id="BAC08582">
    <property type="protein sequence ID" value="BAC08582"/>
    <property type="gene ID" value="BAC08582"/>
</dbReference>
<gene>
    <name evidence="2" type="primary">ycf39</name>
</gene>
<dbReference type="STRING" id="197221.gene:10747622"/>
<proteinExistence type="predicted"/>
<sequence>MLPSEGAAVKVAVVGATGRTGQRIVSALQSSEHQAIAVVRNPAKAQGRWPTVEIRIADVTQPQTLPPALKDCEAVICATGASPNLNPLEPLSVDYLGTKNLVDAAKATQVQQFILVSSLCVSQFFHPLNLFWLILYWKQQAERYLQESGLTYTIVRPGGLKETDDGGFPIIARADTLFEGSIPRSRVAEICVAALGEPSAYNKIFEVVNRPDQTPVAYPELFRSVAAM</sequence>
<organism evidence="2 3">
    <name type="scientific">Thermosynechococcus vestitus (strain NIES-2133 / IAM M-273 / BP-1)</name>
    <dbReference type="NCBI Taxonomy" id="197221"/>
    <lineage>
        <taxon>Bacteria</taxon>
        <taxon>Bacillati</taxon>
        <taxon>Cyanobacteriota</taxon>
        <taxon>Cyanophyceae</taxon>
        <taxon>Acaryochloridales</taxon>
        <taxon>Thermosynechococcaceae</taxon>
        <taxon>Thermosynechococcus</taxon>
    </lineage>
</organism>
<dbReference type="InterPro" id="IPR036291">
    <property type="entry name" value="NAD(P)-bd_dom_sf"/>
</dbReference>
<feature type="domain" description="NAD(P)-binding" evidence="1">
    <location>
        <begin position="15"/>
        <end position="198"/>
    </location>
</feature>
<reference evidence="2 3" key="1">
    <citation type="journal article" date="2002" name="DNA Res.">
        <title>Complete genome structure of the thermophilic cyanobacterium Thermosynechococcus elongatus BP-1.</title>
        <authorList>
            <person name="Nakamura Y."/>
            <person name="Kaneko T."/>
            <person name="Sato S."/>
            <person name="Ikeuchi M."/>
            <person name="Katoh H."/>
            <person name="Sasamoto S."/>
            <person name="Watanabe A."/>
            <person name="Iriguchi M."/>
            <person name="Kawashima K."/>
            <person name="Kimura T."/>
            <person name="Kishida Y."/>
            <person name="Kiyokawa C."/>
            <person name="Kohara M."/>
            <person name="Matsumoto M."/>
            <person name="Matsuno A."/>
            <person name="Nakazaki N."/>
            <person name="Shimpo S."/>
            <person name="Sugimoto M."/>
            <person name="Takeuchi C."/>
            <person name="Yamada M."/>
            <person name="Tabata S."/>
        </authorList>
    </citation>
    <scope>NUCLEOTIDE SEQUENCE [LARGE SCALE GENOMIC DNA]</scope>
    <source>
        <strain evidence="3">IAM M-273 / NIES-2133 / BP-1</strain>
    </source>
</reference>
<dbReference type="KEGG" id="tel:tll1029"/>
<dbReference type="eggNOG" id="COG0702">
    <property type="taxonomic scope" value="Bacteria"/>
</dbReference>
<dbReference type="PANTHER" id="PTHR15020:SF11">
    <property type="entry name" value="OS06G0360300 PROTEIN"/>
    <property type="match status" value="1"/>
</dbReference>
<dbReference type="PANTHER" id="PTHR15020">
    <property type="entry name" value="FLAVIN REDUCTASE-RELATED"/>
    <property type="match status" value="1"/>
</dbReference>
<dbReference type="CDD" id="cd05243">
    <property type="entry name" value="SDR_a5"/>
    <property type="match status" value="1"/>
</dbReference>
<name>Q8DK41_THEVB</name>
<keyword evidence="3" id="KW-1185">Reference proteome</keyword>
<accession>Q8DK41</accession>
<dbReference type="Gene3D" id="3.40.50.720">
    <property type="entry name" value="NAD(P)-binding Rossmann-like Domain"/>
    <property type="match status" value="1"/>
</dbReference>
<dbReference type="AlphaFoldDB" id="Q8DK41"/>
<evidence type="ECO:0000313" key="3">
    <source>
        <dbReference type="Proteomes" id="UP000000440"/>
    </source>
</evidence>
<dbReference type="Pfam" id="PF13460">
    <property type="entry name" value="NAD_binding_10"/>
    <property type="match status" value="1"/>
</dbReference>
<evidence type="ECO:0000313" key="2">
    <source>
        <dbReference type="EMBL" id="BAC08582.1"/>
    </source>
</evidence>
<dbReference type="PATRIC" id="fig|197221.4.peg.1080"/>
<evidence type="ECO:0000259" key="1">
    <source>
        <dbReference type="Pfam" id="PF13460"/>
    </source>
</evidence>
<dbReference type="EMBL" id="BA000039">
    <property type="protein sequence ID" value="BAC08582.1"/>
    <property type="molecule type" value="Genomic_DNA"/>
</dbReference>